<organism evidence="11 12">
    <name type="scientific">Ophiocordyceps camponoti-rufipedis</name>
    <dbReference type="NCBI Taxonomy" id="2004952"/>
    <lineage>
        <taxon>Eukaryota</taxon>
        <taxon>Fungi</taxon>
        <taxon>Dikarya</taxon>
        <taxon>Ascomycota</taxon>
        <taxon>Pezizomycotina</taxon>
        <taxon>Sordariomycetes</taxon>
        <taxon>Hypocreomycetidae</taxon>
        <taxon>Hypocreales</taxon>
        <taxon>Ophiocordycipitaceae</taxon>
        <taxon>Ophiocordyceps</taxon>
    </lineage>
</organism>
<comment type="catalytic activity">
    <reaction evidence="8">
        <text>L-seryl-[protein] + ATP = O-phospho-L-seryl-[protein] + ADP + H(+)</text>
        <dbReference type="Rhea" id="RHEA:17989"/>
        <dbReference type="Rhea" id="RHEA-COMP:9863"/>
        <dbReference type="Rhea" id="RHEA-COMP:11604"/>
        <dbReference type="ChEBI" id="CHEBI:15378"/>
        <dbReference type="ChEBI" id="CHEBI:29999"/>
        <dbReference type="ChEBI" id="CHEBI:30616"/>
        <dbReference type="ChEBI" id="CHEBI:83421"/>
        <dbReference type="ChEBI" id="CHEBI:456216"/>
        <dbReference type="EC" id="2.7.11.1"/>
    </reaction>
</comment>
<reference evidence="11 12" key="1">
    <citation type="submission" date="2017-06" db="EMBL/GenBank/DDBJ databases">
        <title>Ant-infecting Ophiocordyceps genomes reveal a high diversity of potential behavioral manipulation genes and a possible major role for enterotoxins.</title>
        <authorList>
            <person name="De Bekker C."/>
            <person name="Evans H.C."/>
            <person name="Brachmann A."/>
            <person name="Hughes D.P."/>
        </authorList>
    </citation>
    <scope>NUCLEOTIDE SEQUENCE [LARGE SCALE GENOMIC DNA]</scope>
    <source>
        <strain evidence="11 12">Map16</strain>
    </source>
</reference>
<keyword evidence="2" id="KW-0723">Serine/threonine-protein kinase</keyword>
<comment type="catalytic activity">
    <reaction evidence="7">
        <text>L-threonyl-[protein] + ATP = O-phospho-L-threonyl-[protein] + ADP + H(+)</text>
        <dbReference type="Rhea" id="RHEA:46608"/>
        <dbReference type="Rhea" id="RHEA-COMP:11060"/>
        <dbReference type="Rhea" id="RHEA-COMP:11605"/>
        <dbReference type="ChEBI" id="CHEBI:15378"/>
        <dbReference type="ChEBI" id="CHEBI:30013"/>
        <dbReference type="ChEBI" id="CHEBI:30616"/>
        <dbReference type="ChEBI" id="CHEBI:61977"/>
        <dbReference type="ChEBI" id="CHEBI:456216"/>
        <dbReference type="EC" id="2.7.11.1"/>
    </reaction>
</comment>
<feature type="region of interest" description="Disordered" evidence="9">
    <location>
        <begin position="699"/>
        <end position="720"/>
    </location>
</feature>
<evidence type="ECO:0000256" key="9">
    <source>
        <dbReference type="SAM" id="MobiDB-lite"/>
    </source>
</evidence>
<feature type="compositionally biased region" description="Polar residues" evidence="9">
    <location>
        <begin position="545"/>
        <end position="556"/>
    </location>
</feature>
<evidence type="ECO:0000256" key="4">
    <source>
        <dbReference type="ARBA" id="ARBA00022741"/>
    </source>
</evidence>
<keyword evidence="5" id="KW-0418">Kinase</keyword>
<evidence type="ECO:0000256" key="6">
    <source>
        <dbReference type="ARBA" id="ARBA00022840"/>
    </source>
</evidence>
<dbReference type="GO" id="GO:0004674">
    <property type="term" value="F:protein serine/threonine kinase activity"/>
    <property type="evidence" value="ECO:0007669"/>
    <property type="project" value="UniProtKB-KW"/>
</dbReference>
<evidence type="ECO:0000256" key="3">
    <source>
        <dbReference type="ARBA" id="ARBA00022679"/>
    </source>
</evidence>
<dbReference type="Proteomes" id="UP000226431">
    <property type="component" value="Unassembled WGS sequence"/>
</dbReference>
<keyword evidence="6" id="KW-0067">ATP-binding</keyword>
<evidence type="ECO:0000256" key="1">
    <source>
        <dbReference type="ARBA" id="ARBA00012513"/>
    </source>
</evidence>
<dbReference type="OrthoDB" id="5986190at2759"/>
<keyword evidence="3" id="KW-0808">Transferase</keyword>
<evidence type="ECO:0000313" key="12">
    <source>
        <dbReference type="Proteomes" id="UP000226431"/>
    </source>
</evidence>
<keyword evidence="12" id="KW-1185">Reference proteome</keyword>
<dbReference type="STRING" id="2004952.A0A2C5ZLJ9"/>
<dbReference type="GO" id="GO:0005634">
    <property type="term" value="C:nucleus"/>
    <property type="evidence" value="ECO:0007669"/>
    <property type="project" value="TreeGrafter"/>
</dbReference>
<evidence type="ECO:0000256" key="5">
    <source>
        <dbReference type="ARBA" id="ARBA00022777"/>
    </source>
</evidence>
<dbReference type="Gene3D" id="1.10.510.10">
    <property type="entry name" value="Transferase(Phosphotransferase) domain 1"/>
    <property type="match status" value="1"/>
</dbReference>
<dbReference type="EC" id="2.7.11.1" evidence="1"/>
<dbReference type="InterPro" id="IPR008271">
    <property type="entry name" value="Ser/Thr_kinase_AS"/>
</dbReference>
<evidence type="ECO:0000256" key="7">
    <source>
        <dbReference type="ARBA" id="ARBA00047899"/>
    </source>
</evidence>
<feature type="region of interest" description="Disordered" evidence="9">
    <location>
        <begin position="542"/>
        <end position="592"/>
    </location>
</feature>
<dbReference type="AlphaFoldDB" id="A0A2C5ZLJ9"/>
<keyword evidence="4" id="KW-0547">Nucleotide-binding</keyword>
<dbReference type="PROSITE" id="PS00108">
    <property type="entry name" value="PROTEIN_KINASE_ST"/>
    <property type="match status" value="1"/>
</dbReference>
<evidence type="ECO:0000313" key="11">
    <source>
        <dbReference type="EMBL" id="PHH80284.1"/>
    </source>
</evidence>
<accession>A0A2C5ZLJ9</accession>
<evidence type="ECO:0000256" key="8">
    <source>
        <dbReference type="ARBA" id="ARBA00048679"/>
    </source>
</evidence>
<gene>
    <name evidence="11" type="ORF">CDD80_2125</name>
</gene>
<sequence>MAADDYTRIRNELSKEIHYRLENASSPQYRFAPEGSCKEALNVFHLGMFLSSLHFTVDDISKEEFARKLRDNKLYEFLATLIYANCSDKAALRFVRRLKVDPPGWPAGLVGGRKALPTDEEHINELFGGAFEDTRLFMDNQACFCPVVLQQGDDIVVKDPEKERLPYLLQEDGSIKERKGGGSYGEVYKVVIAKGHFYDNRDNVRFRAESSISIARKDYDLEAVKGDLSKIKEEFAILKTILGTPSKCENIVEALCFLQIGMREFSLFMPLADLDLDKYMMKVNPAAPDSNKDKAAILHSAAGLAKGLDYLHSGITTRDHETIACYHMDLKPANILVFIKRDECLWKLSDFGISRIKVRHPRGASNNALRNMLDRDNSVSGTVNRRGDGPYLAPESISTKPQMTWRSDIWSLGCIISIVFTYLELGAAGVRKYSEERTKNSGENMDRFFLKKKNAFSDSKPHPSVEKQHKELVRTVTEHGRPKVEAIALEKMLKFLERSVLNIRPAKRLKAREIGEELEVVHDFYRKTSTRRMTTASLLGERPMTTASLSTESNMTPGPAPRHSNLMTWPSNRSSTSSRDNSSSAEGALQRTVVDDSNRKMDDCKGCLVSPNGAYVVYWTKYTILLYASDFDGEEIAIKPSDAYVLQNTDYSWKRVYASQRFLVASTTNTNHCYIFEVEGGTLNDLNLTSFRQIHLRLPPGSRDATSPTVFREPTSPEAD</sequence>
<feature type="compositionally biased region" description="Low complexity" evidence="9">
    <location>
        <begin position="571"/>
        <end position="584"/>
    </location>
</feature>
<proteinExistence type="predicted"/>
<dbReference type="Pfam" id="PF00069">
    <property type="entry name" value="Pkinase"/>
    <property type="match status" value="1"/>
</dbReference>
<dbReference type="InterPro" id="IPR000719">
    <property type="entry name" value="Prot_kinase_dom"/>
</dbReference>
<dbReference type="EMBL" id="NJES01000020">
    <property type="protein sequence ID" value="PHH80284.1"/>
    <property type="molecule type" value="Genomic_DNA"/>
</dbReference>
<dbReference type="PROSITE" id="PS50011">
    <property type="entry name" value="PROTEIN_KINASE_DOM"/>
    <property type="match status" value="1"/>
</dbReference>
<evidence type="ECO:0000259" key="10">
    <source>
        <dbReference type="PROSITE" id="PS50011"/>
    </source>
</evidence>
<dbReference type="PANTHER" id="PTHR43671:SF98">
    <property type="entry name" value="SERINE_THREONINE-PROTEIN KINASE NEK11"/>
    <property type="match status" value="1"/>
</dbReference>
<dbReference type="CDD" id="cd00180">
    <property type="entry name" value="PKc"/>
    <property type="match status" value="1"/>
</dbReference>
<protein>
    <recommendedName>
        <fullName evidence="1">non-specific serine/threonine protein kinase</fullName>
        <ecNumber evidence="1">2.7.11.1</ecNumber>
    </recommendedName>
</protein>
<dbReference type="SUPFAM" id="SSF56112">
    <property type="entry name" value="Protein kinase-like (PK-like)"/>
    <property type="match status" value="1"/>
</dbReference>
<dbReference type="GO" id="GO:0005524">
    <property type="term" value="F:ATP binding"/>
    <property type="evidence" value="ECO:0007669"/>
    <property type="project" value="UniProtKB-KW"/>
</dbReference>
<dbReference type="SMART" id="SM00220">
    <property type="entry name" value="S_TKc"/>
    <property type="match status" value="1"/>
</dbReference>
<feature type="domain" description="Protein kinase" evidence="10">
    <location>
        <begin position="173"/>
        <end position="525"/>
    </location>
</feature>
<dbReference type="InterPro" id="IPR011009">
    <property type="entry name" value="Kinase-like_dom_sf"/>
</dbReference>
<dbReference type="PANTHER" id="PTHR43671">
    <property type="entry name" value="SERINE/THREONINE-PROTEIN KINASE NEK"/>
    <property type="match status" value="1"/>
</dbReference>
<comment type="caution">
    <text evidence="11">The sequence shown here is derived from an EMBL/GenBank/DDBJ whole genome shotgun (WGS) entry which is preliminary data.</text>
</comment>
<name>A0A2C5ZLJ9_9HYPO</name>
<evidence type="ECO:0000256" key="2">
    <source>
        <dbReference type="ARBA" id="ARBA00022527"/>
    </source>
</evidence>
<dbReference type="InterPro" id="IPR050660">
    <property type="entry name" value="NEK_Ser/Thr_kinase"/>
</dbReference>